<name>A0A915AKH2_PARUN</name>
<sequence length="1844" mass="201040">MVSKKNRRLKRAIDATRRFATSVVRSVMAKQNSHGTEYALQLYSVPQNTSFTFFANAYKTLKLLDTFMYSEFPFNNPNQTDAILQYRNEYGDSDMHPYRYYYVLFAADSSTYRDSVLYTRDMKDSNEALARISSAKTQAIVVGNERLFNAAYATVISSNQTIDEIISKINGHLSNAHIDEYKTEKPSPSLKFYPSSVPAYNKVIPPAPTFENDRDGLVPFSTHTDPTPSNDEAYVESSDVEKGLPGVTISSDAPLTYEDTSNDDYLSPSVGKNEPHKQFANINIPSQRKGNTQRTTEPAHSTSIPPTLPQDDYSEHASTIRATTAVPEPKMRKTSKIMPSNVNKPAIAANQIPLSRATIINSPRSSVKHFGSGRIDSGFSTTAFHISPSLEGSPTAEITRHHTYNTPRSQATLLSVRPAVRTNMRGRPLRHRLLLMNTSTDASATAVIWSPSSTAVFTTVPPNVFSHAVNDTASHSKSAVRKEESEVRKQFSVVREPAEPPRETSYLGNVEDLKINLRNGNTEEAIVGNPSLSGRGETLSSSSLFFSKVSETEAISESFDGGAVADTSTDNHASHSGGRILPNMIKERVRISSTESDSDHVNGRRDFDPQAQSEEAESSNGSASTAVQTVIEGEHHSHIPEKVGSAALDKSSSFTTLPSGRENPSPRNLPERHPTPIFVQSKDSFWLPGTFGTVVSTIPKTQMQEKPIADIESAAESSRSDMEDNVGMTLTSSDDRSSSEDSLLIYTSTTSMPKGVGFVDSSLQFPDITGMEGMNVGEANPVEFSGEPSSSQERDAESGMTERSEEDFEGSDGTSSREYSREHQSSESATAWTTTSEPTLKTDPKTDYSGWIPEKVSSASSPQPTGGSSSSSGENESSLEFDGAMENRMTPNRFSVEAENGGADVTSLTTPSPSELLEASKSVAMESKVSKSTPQETATPQHPGTSFRVVGGGRKHPHGTTRYITTTLGPGNREQQFDREQDEVLTSTGGPITEELNTSSGDGDEEFTGEPDYDGSFPFTVVNGNQHGRKQELVPNDVVSTLATNFFSLVGEITSATQLQQTTEDTATATVEHTSVSAATPHIFEVSKALEYSVENIGSFTVSAPATSVVTETPSKIISEGVRSDFISNHDSNESSPSLNGESIRSREEITAETRSFDVKGANEITFVNIPPTSGEFFEMPEIEPTEPLVNVENRHAFIEAGHRTMRVWPSGKIVSETTSQTSAAFRTLEDLRSTLQRGATIRREESSTRDSYSHFIETTSQTSLLSFSDGTTGTLQGSLSDDMVTRSFDKKPVSKNSERLNKKAEHANAEGKSSSILTNGTSTYVSRRLSDGTPNSADRTKFRMASSLSHRGKNVFDNAEITHREDTTLATLPGQPTELIISSTFQPLPIVEPVRRSEESRFDEDVHQNVDQSFIDEQSSSDNDADRVVTQITPTISTKRFDGNENDPDFTTTSTESIVGPSNGYHGSDVITSSSSPMNSDEYTIFVTRNAENISQTAEYEHTRSLNSQQSTIGTSKGINEAFRSSDLNMGNDELIRSNDGERVLAHSTSSSFGHSNVKFSESIDSRAIHNIANDETISVANDFGKQTSTFDERTAKENSSLLRDRAAAAAEHDVTKEDGITRTSFTDANNPFLHPSESSLHKLNMMKTHGRVEDSENVVRSSTFGETTGEFVGKSSSSSEADVKTDVANFSPRSTTRKHAKSEEETRPSSEIMTSLEQPLQFNVRSYTTSVSTELDSEEVFEKSVPIIDSRTLNVFASSVSPAAEILEDFTRTSRRSPSINVFGDNSGASSSSVESLANSLSERMLSERQDTFSEGVTSTQQYSISISLPAESVYPCVADMI</sequence>
<feature type="compositionally biased region" description="Basic and acidic residues" evidence="1">
    <location>
        <begin position="1592"/>
        <end position="1622"/>
    </location>
</feature>
<feature type="compositionally biased region" description="Low complexity" evidence="1">
    <location>
        <begin position="857"/>
        <end position="878"/>
    </location>
</feature>
<dbReference type="Proteomes" id="UP000887569">
    <property type="component" value="Unplaced"/>
</dbReference>
<accession>A0A915AKH2</accession>
<organism evidence="2 3">
    <name type="scientific">Parascaris univalens</name>
    <name type="common">Nematode worm</name>
    <dbReference type="NCBI Taxonomy" id="6257"/>
    <lineage>
        <taxon>Eukaryota</taxon>
        <taxon>Metazoa</taxon>
        <taxon>Ecdysozoa</taxon>
        <taxon>Nematoda</taxon>
        <taxon>Chromadorea</taxon>
        <taxon>Rhabditida</taxon>
        <taxon>Spirurina</taxon>
        <taxon>Ascaridomorpha</taxon>
        <taxon>Ascaridoidea</taxon>
        <taxon>Ascarididae</taxon>
        <taxon>Parascaris</taxon>
    </lineage>
</organism>
<keyword evidence="2" id="KW-1185">Reference proteome</keyword>
<evidence type="ECO:0000313" key="3">
    <source>
        <dbReference type="WBParaSite" id="PgR010_g009_t03"/>
    </source>
</evidence>
<feature type="compositionally biased region" description="Polar residues" evidence="1">
    <location>
        <begin position="987"/>
        <end position="1001"/>
    </location>
</feature>
<feature type="region of interest" description="Disordered" evidence="1">
    <location>
        <begin position="704"/>
        <end position="741"/>
    </location>
</feature>
<evidence type="ECO:0000313" key="2">
    <source>
        <dbReference type="Proteomes" id="UP000887569"/>
    </source>
</evidence>
<protein>
    <submittedName>
        <fullName evidence="3">Uncharacterized protein</fullName>
    </submittedName>
</protein>
<feature type="compositionally biased region" description="Polar residues" evidence="1">
    <location>
        <begin position="1126"/>
        <end position="1143"/>
    </location>
</feature>
<feature type="region of interest" description="Disordered" evidence="1">
    <location>
        <begin position="987"/>
        <end position="1008"/>
    </location>
</feature>
<feature type="compositionally biased region" description="Basic and acidic residues" evidence="1">
    <location>
        <begin position="1287"/>
        <end position="1310"/>
    </location>
</feature>
<proteinExistence type="predicted"/>
<feature type="compositionally biased region" description="Polar residues" evidence="1">
    <location>
        <begin position="1312"/>
        <end position="1326"/>
    </location>
</feature>
<feature type="region of interest" description="Disordered" evidence="1">
    <location>
        <begin position="637"/>
        <end position="673"/>
    </location>
</feature>
<feature type="compositionally biased region" description="Low complexity" evidence="1">
    <location>
        <begin position="826"/>
        <end position="837"/>
    </location>
</feature>
<feature type="compositionally biased region" description="Basic and acidic residues" evidence="1">
    <location>
        <begin position="597"/>
        <end position="608"/>
    </location>
</feature>
<feature type="compositionally biased region" description="Polar residues" evidence="1">
    <location>
        <begin position="280"/>
        <end position="305"/>
    </location>
</feature>
<feature type="region of interest" description="Disordered" evidence="1">
    <location>
        <begin position="560"/>
        <end position="625"/>
    </location>
</feature>
<dbReference type="WBParaSite" id="PgR010_g009_t03">
    <property type="protein sequence ID" value="PgR010_g009_t03"/>
    <property type="gene ID" value="PgR010_g009"/>
</dbReference>
<feature type="region of interest" description="Disordered" evidence="1">
    <location>
        <begin position="769"/>
        <end position="973"/>
    </location>
</feature>
<feature type="compositionally biased region" description="Polar residues" evidence="1">
    <location>
        <begin position="930"/>
        <end position="944"/>
    </location>
</feature>
<evidence type="ECO:0000256" key="1">
    <source>
        <dbReference type="SAM" id="MobiDB-lite"/>
    </source>
</evidence>
<feature type="region of interest" description="Disordered" evidence="1">
    <location>
        <begin position="1287"/>
        <end position="1340"/>
    </location>
</feature>
<feature type="compositionally biased region" description="Polar residues" evidence="1">
    <location>
        <begin position="1471"/>
        <end position="1480"/>
    </location>
</feature>
<feature type="region of interest" description="Disordered" evidence="1">
    <location>
        <begin position="1126"/>
        <end position="1146"/>
    </location>
</feature>
<feature type="region of interest" description="Disordered" evidence="1">
    <location>
        <begin position="1592"/>
        <end position="1716"/>
    </location>
</feature>
<reference evidence="3" key="1">
    <citation type="submission" date="2022-11" db="UniProtKB">
        <authorList>
            <consortium name="WormBaseParasite"/>
        </authorList>
    </citation>
    <scope>IDENTIFICATION</scope>
</reference>
<feature type="region of interest" description="Disordered" evidence="1">
    <location>
        <begin position="238"/>
        <end position="313"/>
    </location>
</feature>
<feature type="region of interest" description="Disordered" evidence="1">
    <location>
        <begin position="1439"/>
        <end position="1480"/>
    </location>
</feature>
<feature type="compositionally biased region" description="Basic and acidic residues" evidence="1">
    <location>
        <begin position="792"/>
        <end position="803"/>
    </location>
</feature>